<feature type="non-terminal residue" evidence="1">
    <location>
        <position position="1"/>
    </location>
</feature>
<name>A0AAD8BYC3_BIOPF</name>
<reference evidence="1" key="2">
    <citation type="submission" date="2023-04" db="EMBL/GenBank/DDBJ databases">
        <authorList>
            <person name="Bu L."/>
            <person name="Lu L."/>
            <person name="Laidemitt M.R."/>
            <person name="Zhang S.M."/>
            <person name="Mutuku M."/>
            <person name="Mkoji G."/>
            <person name="Steinauer M."/>
            <person name="Loker E.S."/>
        </authorList>
    </citation>
    <scope>NUCLEOTIDE SEQUENCE</scope>
    <source>
        <strain evidence="1">KasaAsao</strain>
        <tissue evidence="1">Whole Snail</tissue>
    </source>
</reference>
<dbReference type="AlphaFoldDB" id="A0AAD8BYC3"/>
<gene>
    <name evidence="1" type="ORF">Bpfe_008003</name>
</gene>
<keyword evidence="2" id="KW-1185">Reference proteome</keyword>
<evidence type="ECO:0000313" key="1">
    <source>
        <dbReference type="EMBL" id="KAK0062332.1"/>
    </source>
</evidence>
<evidence type="ECO:0000313" key="2">
    <source>
        <dbReference type="Proteomes" id="UP001233172"/>
    </source>
</evidence>
<dbReference type="EMBL" id="JASAOG010000025">
    <property type="protein sequence ID" value="KAK0062332.1"/>
    <property type="molecule type" value="Genomic_DNA"/>
</dbReference>
<dbReference type="Proteomes" id="UP001233172">
    <property type="component" value="Unassembled WGS sequence"/>
</dbReference>
<sequence>VQVDVVGQSLSIPFQILFVPTSRVSRRPQQNETVSTPFIRRLNISTSGFIVDAYNS</sequence>
<accession>A0AAD8BYC3</accession>
<organism evidence="1 2">
    <name type="scientific">Biomphalaria pfeifferi</name>
    <name type="common">Bloodfluke planorb</name>
    <name type="synonym">Freshwater snail</name>
    <dbReference type="NCBI Taxonomy" id="112525"/>
    <lineage>
        <taxon>Eukaryota</taxon>
        <taxon>Metazoa</taxon>
        <taxon>Spiralia</taxon>
        <taxon>Lophotrochozoa</taxon>
        <taxon>Mollusca</taxon>
        <taxon>Gastropoda</taxon>
        <taxon>Heterobranchia</taxon>
        <taxon>Euthyneura</taxon>
        <taxon>Panpulmonata</taxon>
        <taxon>Hygrophila</taxon>
        <taxon>Lymnaeoidea</taxon>
        <taxon>Planorbidae</taxon>
        <taxon>Biomphalaria</taxon>
    </lineage>
</organism>
<protein>
    <submittedName>
        <fullName evidence="1">Uncharacterized protein</fullName>
    </submittedName>
</protein>
<reference evidence="1" key="1">
    <citation type="journal article" date="2023" name="PLoS Negl. Trop. Dis.">
        <title>A genome sequence for Biomphalaria pfeifferi, the major vector snail for the human-infecting parasite Schistosoma mansoni.</title>
        <authorList>
            <person name="Bu L."/>
            <person name="Lu L."/>
            <person name="Laidemitt M.R."/>
            <person name="Zhang S.M."/>
            <person name="Mutuku M."/>
            <person name="Mkoji G."/>
            <person name="Steinauer M."/>
            <person name="Loker E.S."/>
        </authorList>
    </citation>
    <scope>NUCLEOTIDE SEQUENCE</scope>
    <source>
        <strain evidence="1">KasaAsao</strain>
    </source>
</reference>
<proteinExistence type="predicted"/>
<comment type="caution">
    <text evidence="1">The sequence shown here is derived from an EMBL/GenBank/DDBJ whole genome shotgun (WGS) entry which is preliminary data.</text>
</comment>